<evidence type="ECO:0000256" key="22">
    <source>
        <dbReference type="ARBA" id="ARBA00046037"/>
    </source>
</evidence>
<keyword evidence="15" id="KW-0946">Virion</keyword>
<name>A0A0M3SC31_9VIRU</name>
<dbReference type="PROSITE" id="PS50525">
    <property type="entry name" value="RDRP_SSRNA_NEG_SEG"/>
    <property type="match status" value="1"/>
</dbReference>
<evidence type="ECO:0000256" key="11">
    <source>
        <dbReference type="ARBA" id="ARBA00022741"/>
    </source>
</evidence>
<proteinExistence type="inferred from homology"/>
<evidence type="ECO:0000256" key="15">
    <source>
        <dbReference type="ARBA" id="ARBA00022844"/>
    </source>
</evidence>
<evidence type="ECO:0000256" key="3">
    <source>
        <dbReference type="ARBA" id="ARBA00004136"/>
    </source>
</evidence>
<evidence type="ECO:0000256" key="2">
    <source>
        <dbReference type="ARBA" id="ARBA00001946"/>
    </source>
</evidence>
<evidence type="ECO:0000256" key="16">
    <source>
        <dbReference type="ARBA" id="ARBA00022953"/>
    </source>
</evidence>
<evidence type="ECO:0000256" key="18">
    <source>
        <dbReference type="ARBA" id="ARBA00030285"/>
    </source>
</evidence>
<dbReference type="CDD" id="cd22349">
    <property type="entry name" value="PDDEXK_RNA_polymerase-like"/>
    <property type="match status" value="1"/>
</dbReference>
<evidence type="ECO:0000256" key="4">
    <source>
        <dbReference type="ARBA" id="ARBA00004328"/>
    </source>
</evidence>
<sequence length="2263" mass="263214">MDQNEYQQFLARINSAKDACVAKDIDVDLLMARHDYFGRELCKSLNIEYRNDVPFVDIVLDIKPEIDPLSLEIPHITPDNYLYVNNILYIIDYKVSVSNESSIITNTKYFELTRDISDKLNIPIEVVVIRIDPISRELYISSDRFKDMFPTLVVDINFNQFFDLKQMLYEKFGEDEEFLLKVAHGDFTLTAPWCKTGCPMVWQHPIYKEFKMSMPIPERRLFEESMRFNAYESERWNTNLIKVKEYTKKDYAEFITKSAKNVFLATGDFKQPNKSEINEGWAIMVERIKVQREMSNSIHDQKPSIHFIWSPNNAMNSNNATFKLVLLSKSLQSIKGTSTYTEAFKALGRMMDIGDKFTDYESHCESLKTKARSSWKQVMNKKLEPKKINNALVLWEQQFMVNSEIINKTDKIKLFRDFCGIGKHKQFKNKMLDDIDTSKPKILDFNDDAIYMASLTMMEQTKLLLSEKSNLKPNNYILDEFGQKIKDCNRDTYEIMYYIFETKFWQCISDFSTLMKNILSVSQYNRHNTFRIAMCANNNVFALVYPSADIKTKKATVVYSIIVLHDNEASIFNPGCLHGTFKCNSGFISISRAIRLDKERCQRIVSSPGLFLTTCLLFKHENPTIRLDDIMTFSLFTSLSITKSVLSLTEPARYMIMNSLAISSNVKDYIAEKFSPYTKTLFSVYMTRLIKNACFDAYNQRQKVQLRDIYLSDYDITQKGIKDNRELTSIWFPGSVTLKEYLTQIYLPFYFNAKGLHEKHHVMVDLAKTILEIEKDQRESISLIWSKNCVKQTVNLQILIHSICKNLLADTSRHNHLRNRIENRNNFRRSITTISTFTSSKSCIKIGDFKKEKEAQYTKQKRTLDIESRKRRLANPLFVNDEEVSLEVGHCNYSMLREAMPNYKDYMSTKVFDRLYELLDTGKLDDRPTIESIMDMMVDHTDFYFTFFNKGQKTSKDREIFVGEYEAKMCMYAVERIAKERCKLNPDEMISEPGDGKLKVLEQKSEQEIRFLVETTRQKNREIDDVIETLAAEDFQGNLNKIEKIAKGKARGLKMEINADMSKWSAQDVFFKYFWLIALDPILYPQEKERILFFLCNYMQKKLILPDDLIYNLMDQKISYKEDIISEMTDQLNANHIQIKRNWLQGNFNYTSSYVHSCAMSVYKDILKEAMSFLEGSIMVNSLVHSDDNQTSVTIVQDKVPDEVLIEFSIKEFEKVCLTFGCQANMKKTYVTNCIKEFVSLFNLYGEPFSIYGRFLLTSVGDCAYIGPYEDLASRISSAQTAIKHGCPPSLAWVSIAISHWMTSLTYNMLPGQSNDPLDYFPAENRKEIPIELNGVIDAPLSMISTVGLEAGNLYFLIRLLNKYTPVMQKRESVVNQIAEIRNWDIQKLDENEIFRLKILRYLVLDAEMDPSDIMGETSDMRGRSILTPRKFTTAGSLRKLYSFSKYQDRLSSPGGMNDLFAYLLQKPELLVTKGEDKKDYMESVIFRYNSKRFKESLSIQNPAQLFIEQILFSHKPIIDFSGIRDKYVNLHDSRALENEPDILGKITFTDAYRLLMKDLSSLPLTNDDLQVVFSYVILNDPLMITIANTHILSIYGSPQKRTGMSCSTMPEFRNLKLIHHSPALVLRAYSKGTPDVQGADPTEMARDLVHLKEFIDNTNLEEKMKRRIIQNEIDKGAKDIVFELKEMTRFYQVCYEYIKSTEHKIKVFILPAKAYTTTDFCSLMQGNLIKDREWYTVHYLKQILSGGHKAIMQHSATSEQNIAFECFRLITHFADSFIDSGSRTAFLQLILDGFSYKDVKVSKLYEIIKNGHNRTDFIPLLFRTGDLTQYDLDKYDAMKSQERVTWNDWQTSRHLDTGSINLTISGYNRSITIIGEDNKLTYSELNITRKTPENISISGRKLLSSRHGLKFENMAKIITYPGSYYITYRKKDRHQYVYQIHTHESIIRRNEEHLAIKTRIFNEIVPVCLVNIAEVDGDQRILIRSLDYLNNDVFSLSRIKVGLDEFAVIKKAHFSKMVSFEGPPIKTGLINLTELMKSQDLLNLNYDNIRNSNLISFSKIICCEGSENIDDGLEFLSDDPMAFTEGEVIHSTPLFNIYYSKKGERHMTYRNAIKLLIDRETTNFEEAFTFHSDGFLSPENLGCLEAIISLIKVLKTNEWSSVIDKCIHICLIKNNMDYLYHRFDTPTCFYDNPISRNINWMMYRDFIATLPQTYIAPWNIMLEHFRTKCMTLILDKMEIQRNFSDFAKMMRRSEGRTNLDFD</sequence>
<evidence type="ECO:0000256" key="6">
    <source>
        <dbReference type="ARBA" id="ARBA00012494"/>
    </source>
</evidence>
<evidence type="ECO:0000256" key="5">
    <source>
        <dbReference type="ARBA" id="ARBA00004452"/>
    </source>
</evidence>
<evidence type="ECO:0000256" key="10">
    <source>
        <dbReference type="ARBA" id="ARBA00022695"/>
    </source>
</evidence>
<dbReference type="EMBL" id="KT630291">
    <property type="protein sequence ID" value="ALD52506.1"/>
    <property type="molecule type" value="Viral_cRNA"/>
</dbReference>
<dbReference type="GO" id="GO:0006351">
    <property type="term" value="P:DNA-templated transcription"/>
    <property type="evidence" value="ECO:0007669"/>
    <property type="project" value="InterPro"/>
</dbReference>
<dbReference type="Pfam" id="PF15518">
    <property type="entry name" value="L_protein_N"/>
    <property type="match status" value="1"/>
</dbReference>
<evidence type="ECO:0000313" key="27">
    <source>
        <dbReference type="Proteomes" id="UP000125904"/>
    </source>
</evidence>
<evidence type="ECO:0000256" key="23">
    <source>
        <dbReference type="ARBA" id="ARBA00048744"/>
    </source>
</evidence>
<organism evidence="26 27">
    <name type="scientific">Keystone virus</name>
    <dbReference type="NCBI Taxonomy" id="35514"/>
    <lineage>
        <taxon>Viruses</taxon>
        <taxon>Riboviria</taxon>
        <taxon>Orthornavirae</taxon>
        <taxon>Negarnaviricota</taxon>
        <taxon>Polyploviricotina</taxon>
        <taxon>Bunyaviricetes</taxon>
        <taxon>Elliovirales</taxon>
        <taxon>Peribunyaviridae</taxon>
        <taxon>Orthobunyavirus</taxon>
        <taxon>Orthobunyavirus keystoneense</taxon>
    </lineage>
</organism>
<keyword evidence="12" id="KW-0378">Hydrolase</keyword>
<reference evidence="26 27" key="1">
    <citation type="journal article" date="2015" name="Genome Announc.">
        <title>First Complete Genome Sequences of Two Keystone Viruses from Florida.</title>
        <authorList>
            <person name="Stockwell T.B."/>
            <person name="Heberlein-Larson L.A."/>
            <person name="Tan Y."/>
            <person name="Halpin R.A."/>
            <person name="Fedorova N."/>
            <person name="Katzel D.A."/>
            <person name="Smole S."/>
            <person name="Unnasch T.R."/>
            <person name="Kramer L.D."/>
            <person name="Das S.R."/>
        </authorList>
    </citation>
    <scope>NUCLEOTIDE SEQUENCE [LARGE SCALE GENOMIC DNA]</scope>
    <source>
        <strain evidence="26">KEYV/Ochlerotatus atlanticus/USA/KEYVLK02/2005</strain>
    </source>
</reference>
<dbReference type="GO" id="GO:0003968">
    <property type="term" value="F:RNA-directed RNA polymerase activity"/>
    <property type="evidence" value="ECO:0007669"/>
    <property type="project" value="UniProtKB-KW"/>
</dbReference>
<evidence type="ECO:0000256" key="13">
    <source>
        <dbReference type="ARBA" id="ARBA00022812"/>
    </source>
</evidence>
<evidence type="ECO:0000256" key="20">
    <source>
        <dbReference type="ARBA" id="ARBA00031012"/>
    </source>
</evidence>
<feature type="domain" description="RdRp catalytic" evidence="25">
    <location>
        <begin position="1042"/>
        <end position="1230"/>
    </location>
</feature>
<dbReference type="GO" id="GO:0000166">
    <property type="term" value="F:nucleotide binding"/>
    <property type="evidence" value="ECO:0007669"/>
    <property type="project" value="UniProtKB-KW"/>
</dbReference>
<keyword evidence="8 26" id="KW-0696">RNA-directed RNA polymerase</keyword>
<comment type="subcellular location">
    <subcellularLocation>
        <location evidence="3">Host Golgi apparatus</location>
    </subcellularLocation>
    <subcellularLocation>
        <location evidence="5">Host endoplasmic reticulum-Golgi intermediate compartment</location>
    </subcellularLocation>
    <subcellularLocation>
        <location evidence="4">Virion</location>
    </subcellularLocation>
</comment>
<dbReference type="GO" id="GO:0044423">
    <property type="term" value="C:virion component"/>
    <property type="evidence" value="ECO:0007669"/>
    <property type="project" value="UniProtKB-KW"/>
</dbReference>
<evidence type="ECO:0000256" key="7">
    <source>
        <dbReference type="ARBA" id="ARBA00018602"/>
    </source>
</evidence>
<keyword evidence="10" id="KW-0548">Nucleotidyltransferase</keyword>
<comment type="similarity">
    <text evidence="21">Belongs to the Bunyavirales RNA polymerase family.</text>
</comment>
<comment type="cofactor">
    <cofactor evidence="1">
        <name>Mn(2+)</name>
        <dbReference type="ChEBI" id="CHEBI:29035"/>
    </cofactor>
</comment>
<dbReference type="InterPro" id="IPR029124">
    <property type="entry name" value="L_protein_N"/>
</dbReference>
<dbReference type="EC" id="2.7.7.48" evidence="6"/>
<keyword evidence="16" id="KW-0693">Viral RNA replication</keyword>
<dbReference type="GO" id="GO:0016787">
    <property type="term" value="F:hydrolase activity"/>
    <property type="evidence" value="ECO:0007669"/>
    <property type="project" value="UniProtKB-KW"/>
</dbReference>
<protein>
    <recommendedName>
        <fullName evidence="7">RNA-directed RNA polymerase L</fullName>
        <ecNumber evidence="6">2.7.7.48</ecNumber>
    </recommendedName>
    <alternativeName>
        <fullName evidence="18">Large structural protein</fullName>
    </alternativeName>
    <alternativeName>
        <fullName evidence="20">Replicase</fullName>
    </alternativeName>
    <alternativeName>
        <fullName evidence="19">Transcriptase</fullName>
    </alternativeName>
</protein>
<evidence type="ECO:0000256" key="14">
    <source>
        <dbReference type="ARBA" id="ARBA00022842"/>
    </source>
</evidence>
<evidence type="ECO:0000256" key="21">
    <source>
        <dbReference type="ARBA" id="ARBA00034123"/>
    </source>
</evidence>
<dbReference type="Pfam" id="PF21561">
    <property type="entry name" value="L_thumb_ring_vir"/>
    <property type="match status" value="1"/>
</dbReference>
<keyword evidence="14" id="KW-0460">Magnesium</keyword>
<evidence type="ECO:0000256" key="1">
    <source>
        <dbReference type="ARBA" id="ARBA00001936"/>
    </source>
</evidence>
<evidence type="ECO:0000256" key="24">
    <source>
        <dbReference type="ARBA" id="ARBA00063998"/>
    </source>
</evidence>
<dbReference type="Proteomes" id="UP000125904">
    <property type="component" value="Genome"/>
</dbReference>
<comment type="catalytic activity">
    <reaction evidence="23">
        <text>RNA(n) + a ribonucleoside 5'-triphosphate = RNA(n+1) + diphosphate</text>
        <dbReference type="Rhea" id="RHEA:21248"/>
        <dbReference type="Rhea" id="RHEA-COMP:14527"/>
        <dbReference type="Rhea" id="RHEA-COMP:17342"/>
        <dbReference type="ChEBI" id="CHEBI:33019"/>
        <dbReference type="ChEBI" id="CHEBI:61557"/>
        <dbReference type="ChEBI" id="CHEBI:140395"/>
        <dbReference type="EC" id="2.7.7.48"/>
    </reaction>
</comment>
<evidence type="ECO:0000256" key="9">
    <source>
        <dbReference type="ARBA" id="ARBA00022679"/>
    </source>
</evidence>
<dbReference type="GO" id="GO:0044172">
    <property type="term" value="C:host cell endoplasmic reticulum-Golgi intermediate compartment"/>
    <property type="evidence" value="ECO:0007669"/>
    <property type="project" value="UniProtKB-SubCell"/>
</dbReference>
<keyword evidence="9" id="KW-0808">Transferase</keyword>
<dbReference type="GO" id="GO:0039694">
    <property type="term" value="P:viral RNA genome replication"/>
    <property type="evidence" value="ECO:0007669"/>
    <property type="project" value="InterPro"/>
</dbReference>
<evidence type="ECO:0000313" key="26">
    <source>
        <dbReference type="EMBL" id="ALD52506.1"/>
    </source>
</evidence>
<dbReference type="Pfam" id="PF04196">
    <property type="entry name" value="Bunya_RdRp"/>
    <property type="match status" value="1"/>
</dbReference>
<dbReference type="FunFam" id="3.40.91.60:FF:000001">
    <property type="entry name" value="RNA-directed RNA polymerase L"/>
    <property type="match status" value="1"/>
</dbReference>
<accession>A0A0M3SC31</accession>
<evidence type="ECO:0000256" key="8">
    <source>
        <dbReference type="ARBA" id="ARBA00022484"/>
    </source>
</evidence>
<dbReference type="InterPro" id="IPR048547">
    <property type="entry name" value="L_thumb_ring_bunyavir"/>
</dbReference>
<comment type="cofactor">
    <cofactor evidence="2">
        <name>Mg(2+)</name>
        <dbReference type="ChEBI" id="CHEBI:18420"/>
    </cofactor>
</comment>
<comment type="function">
    <text evidence="22">RNA-dependent RNA polymerase, which is responsible for the replication and transcription of the viral RNA genome using antigenomic RNA as an intermediate. During transcription, synthesizes subgenomic RNAs and assures their capping by a cap-snatching mechanism, which involves the endonuclease activity cleaving the host capped pre-mRNAs. These short capped RNAs are then used as primers for viral transcription. The 3'-end of subgenomic mRNAs molecules are not polyadenylated. During replication, the polymerase binds the 5' and 3' vRNA extremities at distinct sites. In turn, significant conformational changes occur in the polymerase and in vRNA to initiate active RNA synthesis. As a consequence of the use of the same enzyme for both transcription and replication, these mechanisms need to be well coordinated.</text>
</comment>
<keyword evidence="17" id="KW-1038">Host endoplasmic reticulum</keyword>
<evidence type="ECO:0000256" key="12">
    <source>
        <dbReference type="ARBA" id="ARBA00022801"/>
    </source>
</evidence>
<keyword evidence="13" id="KW-1040">Host Golgi apparatus</keyword>
<dbReference type="NCBIfam" id="TIGR04202">
    <property type="entry name" value="capSnatchArena"/>
    <property type="match status" value="1"/>
</dbReference>
<evidence type="ECO:0000259" key="25">
    <source>
        <dbReference type="PROSITE" id="PS50525"/>
    </source>
</evidence>
<dbReference type="GO" id="GO:0044177">
    <property type="term" value="C:host cell Golgi apparatus"/>
    <property type="evidence" value="ECO:0007669"/>
    <property type="project" value="UniProtKB-SubCell"/>
</dbReference>
<comment type="subunit">
    <text evidence="24">Homomultimer. Interacts with the glycoprotein N; this interaction allows efficient polymerase packaging into virus particles. Interacts with nucleoprotein N.</text>
</comment>
<dbReference type="Gene3D" id="3.40.91.60">
    <property type="match status" value="1"/>
</dbReference>
<dbReference type="InterPro" id="IPR048006">
    <property type="entry name" value="CapSnatch_bunyavir"/>
</dbReference>
<evidence type="ECO:0000256" key="19">
    <source>
        <dbReference type="ARBA" id="ARBA00030436"/>
    </source>
</evidence>
<evidence type="ECO:0000256" key="17">
    <source>
        <dbReference type="ARBA" id="ARBA00023184"/>
    </source>
</evidence>
<dbReference type="InterPro" id="IPR007099">
    <property type="entry name" value="RNA-dir_pol_NSvirus"/>
</dbReference>
<dbReference type="InterPro" id="IPR007322">
    <property type="entry name" value="RNA_pol_bunyavir"/>
</dbReference>
<gene>
    <name evidence="26" type="primary">L</name>
    <name evidence="26" type="ORF">ADT63_61453gpL</name>
</gene>
<keyword evidence="11" id="KW-0547">Nucleotide-binding</keyword>